<dbReference type="Proteomes" id="UP000521922">
    <property type="component" value="Unassembled WGS sequence"/>
</dbReference>
<dbReference type="AlphaFoldDB" id="A0A7Y9J172"/>
<feature type="region of interest" description="Disordered" evidence="1">
    <location>
        <begin position="94"/>
        <end position="119"/>
    </location>
</feature>
<evidence type="ECO:0000313" key="3">
    <source>
        <dbReference type="Proteomes" id="UP000521922"/>
    </source>
</evidence>
<gene>
    <name evidence="2" type="ORF">BJ968_002318</name>
</gene>
<evidence type="ECO:0000313" key="2">
    <source>
        <dbReference type="EMBL" id="NYD22778.1"/>
    </source>
</evidence>
<feature type="region of interest" description="Disordered" evidence="1">
    <location>
        <begin position="141"/>
        <end position="176"/>
    </location>
</feature>
<reference evidence="2 3" key="1">
    <citation type="submission" date="2020-07" db="EMBL/GenBank/DDBJ databases">
        <title>Sequencing the genomes of 1000 actinobacteria strains.</title>
        <authorList>
            <person name="Klenk H.-P."/>
        </authorList>
    </citation>
    <scope>NUCLEOTIDE SEQUENCE [LARGE SCALE GENOMIC DNA]</scope>
    <source>
        <strain evidence="2 3">DSM 7487</strain>
    </source>
</reference>
<dbReference type="RefSeq" id="WP_179752001.1">
    <property type="nucleotide sequence ID" value="NZ_JACCBB010000001.1"/>
</dbReference>
<comment type="caution">
    <text evidence="2">The sequence shown here is derived from an EMBL/GenBank/DDBJ whole genome shotgun (WGS) entry which is preliminary data.</text>
</comment>
<feature type="compositionally biased region" description="Low complexity" evidence="1">
    <location>
        <begin position="94"/>
        <end position="110"/>
    </location>
</feature>
<keyword evidence="3" id="KW-1185">Reference proteome</keyword>
<organism evidence="2 3">
    <name type="scientific">Kineococcus aurantiacus</name>
    <dbReference type="NCBI Taxonomy" id="37633"/>
    <lineage>
        <taxon>Bacteria</taxon>
        <taxon>Bacillati</taxon>
        <taxon>Actinomycetota</taxon>
        <taxon>Actinomycetes</taxon>
        <taxon>Kineosporiales</taxon>
        <taxon>Kineosporiaceae</taxon>
        <taxon>Kineococcus</taxon>
    </lineage>
</organism>
<protein>
    <submittedName>
        <fullName evidence="2">Uncharacterized protein</fullName>
    </submittedName>
</protein>
<proteinExistence type="predicted"/>
<dbReference type="EMBL" id="JACCBB010000001">
    <property type="protein sequence ID" value="NYD22778.1"/>
    <property type="molecule type" value="Genomic_DNA"/>
</dbReference>
<evidence type="ECO:0000256" key="1">
    <source>
        <dbReference type="SAM" id="MobiDB-lite"/>
    </source>
</evidence>
<accession>A0A7Y9J172</accession>
<name>A0A7Y9J172_9ACTN</name>
<sequence length="238" mass="23637">MGEFDDAELDAQERRVRDLLRGAADVGPMPADVVARVERALAAAAAPTPVASLAARRRPRVPRVFAAAAGLVVAAGAGVVALDQLRTGADEAGSASSAAAGSSAGDSAAAPLPPDVQVLRSGTDYTDVAAVQDLGEESVGAGAQEDAGRGRPDLLSAPQGEASASSDPAQRPQAEHAVACTSPLGVDPASVVAVEIAAWRSRPAAFVVHTTPTGGEVVVVALDCTPGDEALSTVPVPS</sequence>